<dbReference type="GO" id="GO:0016020">
    <property type="term" value="C:membrane"/>
    <property type="evidence" value="ECO:0007669"/>
    <property type="project" value="InterPro"/>
</dbReference>
<evidence type="ECO:0000313" key="12">
    <source>
        <dbReference type="EMBL" id="KRO08465.1"/>
    </source>
</evidence>
<sequence>MKSIFSDRAKVDLIEINQLPLFNENNCHNVPASVKEISQRIDDADGVIIATPEYDHAIPAALKSMIEWLSCTSHPFKDKPVMVVGASYGSQGTSRAQINLKQILDSPGVNALVLPGNEFLLGNCRDEFDANHKLKNKQTIAFLTECFDNYLDFIHKMVPDLTEEETDMNYVDKIAWSTTYDTLVLGFGGAGATAARHAADSGAKVLLVDAAPAGHEGGNTRYAAQILASGDDVPGLKAYYKAMTAPFDLDEKMIDIFVKKMVDFPNYLQNYLDVKPYSFKHSGGQLSAFAKSVISEFPELAGADSTDALTVHNGIFDAALWKIIRQKVLDRSDSIDVWLNSRAMHLIQDPISKVILGAQIDRNGKTYNIRAKNGVVLTVGGFENNKEQIQDYLGETKLSPLGTLYNRGDGIRMAAEVGAKLWHMHNYEAVGFLHGLAFKVPDGKRARLILDYWPDLYTGSILTIADDATRYFKEDEECRHGHIWDHGTWRVPRANQHPYLIFDQAQLEQIKANKNIPYSDFLDTLVKADSIKQLAQKLGVDSDNLVNTVTNFNLFAEQGKDYEYHRAPASMRKFDNGPFYAAALTHTMLNTQGGPKRNANAEIIGLNGEPVPHLYGAGELGGINTNLYQGGNNLAECLIFGKIAGENAAKPKDDTTTSNNHAEPSEVGNVAPQNDLAQTNLDDIDLESNQYLGVSDQGIGGRVVVRVTYDDSKIKDVEVIEQNESEDFGLKAVEELPKNMVANNTYDVDGISGASASSRALKSAVKNALAKVSE</sequence>
<dbReference type="Gene3D" id="3.40.50.360">
    <property type="match status" value="1"/>
</dbReference>
<comment type="catalytic activity">
    <reaction evidence="9">
        <text>dihydrourocanate + A = urocanate + AH2</text>
        <dbReference type="Rhea" id="RHEA:36059"/>
        <dbReference type="ChEBI" id="CHEBI:13193"/>
        <dbReference type="ChEBI" id="CHEBI:17499"/>
        <dbReference type="ChEBI" id="CHEBI:27247"/>
        <dbReference type="ChEBI" id="CHEBI:72991"/>
        <dbReference type="EC" id="1.3.99.33"/>
    </reaction>
</comment>
<evidence type="ECO:0000256" key="4">
    <source>
        <dbReference type="ARBA" id="ARBA00013137"/>
    </source>
</evidence>
<dbReference type="PATRIC" id="fig|942150.3.peg.566"/>
<dbReference type="EMBL" id="JQCL01000080">
    <property type="protein sequence ID" value="KRO08465.1"/>
    <property type="molecule type" value="Genomic_DNA"/>
</dbReference>
<dbReference type="PANTHER" id="PTHR43400">
    <property type="entry name" value="FUMARATE REDUCTASE"/>
    <property type="match status" value="1"/>
</dbReference>
<organism evidence="12 13">
    <name type="scientific">Lactiplantibacillus xiangfangensis</name>
    <dbReference type="NCBI Taxonomy" id="942150"/>
    <lineage>
        <taxon>Bacteria</taxon>
        <taxon>Bacillati</taxon>
        <taxon>Bacillota</taxon>
        <taxon>Bacilli</taxon>
        <taxon>Lactobacillales</taxon>
        <taxon>Lactobacillaceae</taxon>
        <taxon>Lactiplantibacillus</taxon>
    </lineage>
</organism>
<evidence type="ECO:0000256" key="2">
    <source>
        <dbReference type="ARBA" id="ARBA00001974"/>
    </source>
</evidence>
<dbReference type="GO" id="GO:0010181">
    <property type="term" value="F:FMN binding"/>
    <property type="evidence" value="ECO:0007669"/>
    <property type="project" value="InterPro"/>
</dbReference>
<dbReference type="InterPro" id="IPR029039">
    <property type="entry name" value="Flavoprotein-like_sf"/>
</dbReference>
<keyword evidence="6" id="KW-0285">Flavoprotein</keyword>
<keyword evidence="7" id="KW-0274">FAD</keyword>
<gene>
    <name evidence="12" type="ORF">IV64_GL000553</name>
</gene>
<dbReference type="STRING" id="942150.IV64_GL000553"/>
<dbReference type="PANTHER" id="PTHR43400:SF7">
    <property type="entry name" value="FAD-DEPENDENT OXIDOREDUCTASE 2 FAD BINDING DOMAIN-CONTAINING PROTEIN"/>
    <property type="match status" value="1"/>
</dbReference>
<evidence type="ECO:0000256" key="9">
    <source>
        <dbReference type="ARBA" id="ARBA00049922"/>
    </source>
</evidence>
<evidence type="ECO:0000313" key="13">
    <source>
        <dbReference type="Proteomes" id="UP000051783"/>
    </source>
</evidence>
<dbReference type="Gene3D" id="3.90.700.10">
    <property type="entry name" value="Succinate dehydrogenase/fumarate reductase flavoprotein, catalytic domain"/>
    <property type="match status" value="1"/>
</dbReference>
<dbReference type="SMART" id="SM00900">
    <property type="entry name" value="FMN_bind"/>
    <property type="match status" value="1"/>
</dbReference>
<evidence type="ECO:0000256" key="10">
    <source>
        <dbReference type="SAM" id="MobiDB-lite"/>
    </source>
</evidence>
<proteinExistence type="inferred from homology"/>
<evidence type="ECO:0000256" key="7">
    <source>
        <dbReference type="ARBA" id="ARBA00022827"/>
    </source>
</evidence>
<dbReference type="InterPro" id="IPR007329">
    <property type="entry name" value="FMN-bd"/>
</dbReference>
<keyword evidence="13" id="KW-1185">Reference proteome</keyword>
<evidence type="ECO:0000259" key="11">
    <source>
        <dbReference type="SMART" id="SM00900"/>
    </source>
</evidence>
<dbReference type="SUPFAM" id="SSF56425">
    <property type="entry name" value="Succinate dehydrogenase/fumarate reductase flavoprotein, catalytic domain"/>
    <property type="match status" value="1"/>
</dbReference>
<comment type="cofactor">
    <cofactor evidence="2">
        <name>FAD</name>
        <dbReference type="ChEBI" id="CHEBI:57692"/>
    </cofactor>
</comment>
<dbReference type="EC" id="1.3.99.33" evidence="4"/>
<dbReference type="SUPFAM" id="SSF52218">
    <property type="entry name" value="Flavoproteins"/>
    <property type="match status" value="1"/>
</dbReference>
<dbReference type="Gene3D" id="3.50.50.60">
    <property type="entry name" value="FAD/NAD(P)-binding domain"/>
    <property type="match status" value="1"/>
</dbReference>
<accession>A0A0R2M3Q1</accession>
<keyword evidence="8" id="KW-0560">Oxidoreductase</keyword>
<dbReference type="SUPFAM" id="SSF51905">
    <property type="entry name" value="FAD/NAD(P)-binding domain"/>
    <property type="match status" value="1"/>
</dbReference>
<dbReference type="Pfam" id="PF00890">
    <property type="entry name" value="FAD_binding_2"/>
    <property type="match status" value="1"/>
</dbReference>
<feature type="domain" description="FMN-binding" evidence="11">
    <location>
        <begin position="698"/>
        <end position="772"/>
    </location>
</feature>
<dbReference type="InterPro" id="IPR005025">
    <property type="entry name" value="FMN_Rdtase-like_dom"/>
</dbReference>
<comment type="similarity">
    <text evidence="3">Belongs to the FAD-dependent oxidoreductase 2 family. FRD/SDH subfamily.</text>
</comment>
<dbReference type="Gene3D" id="3.90.1010.20">
    <property type="match status" value="1"/>
</dbReference>
<evidence type="ECO:0000256" key="1">
    <source>
        <dbReference type="ARBA" id="ARBA00001917"/>
    </source>
</evidence>
<comment type="cofactor">
    <cofactor evidence="1">
        <name>FMN</name>
        <dbReference type="ChEBI" id="CHEBI:58210"/>
    </cofactor>
</comment>
<dbReference type="GO" id="GO:0033765">
    <property type="term" value="F:steroid dehydrogenase activity, acting on the CH-CH group of donors"/>
    <property type="evidence" value="ECO:0007669"/>
    <property type="project" value="UniProtKB-ARBA"/>
</dbReference>
<reference evidence="12 13" key="1">
    <citation type="journal article" date="2015" name="Genome Announc.">
        <title>Expanding the biotechnology potential of lactobacilli through comparative genomics of 213 strains and associated genera.</title>
        <authorList>
            <person name="Sun Z."/>
            <person name="Harris H.M."/>
            <person name="McCann A."/>
            <person name="Guo C."/>
            <person name="Argimon S."/>
            <person name="Zhang W."/>
            <person name="Yang X."/>
            <person name="Jeffery I.B."/>
            <person name="Cooney J.C."/>
            <person name="Kagawa T.F."/>
            <person name="Liu W."/>
            <person name="Song Y."/>
            <person name="Salvetti E."/>
            <person name="Wrobel A."/>
            <person name="Rasinkangas P."/>
            <person name="Parkhill J."/>
            <person name="Rea M.C."/>
            <person name="O'Sullivan O."/>
            <person name="Ritari J."/>
            <person name="Douillard F.P."/>
            <person name="Paul Ross R."/>
            <person name="Yang R."/>
            <person name="Briner A.E."/>
            <person name="Felis G.E."/>
            <person name="de Vos W.M."/>
            <person name="Barrangou R."/>
            <person name="Klaenhammer T.R."/>
            <person name="Caufield P.W."/>
            <person name="Cui Y."/>
            <person name="Zhang H."/>
            <person name="O'Toole P.W."/>
        </authorList>
    </citation>
    <scope>NUCLEOTIDE SEQUENCE [LARGE SCALE GENOMIC DNA]</scope>
    <source>
        <strain evidence="12 13">LMG 26013</strain>
    </source>
</reference>
<evidence type="ECO:0000256" key="6">
    <source>
        <dbReference type="ARBA" id="ARBA00022630"/>
    </source>
</evidence>
<protein>
    <recommendedName>
        <fullName evidence="5">Urocanate reductase</fullName>
        <ecNumber evidence="4">1.3.99.33</ecNumber>
    </recommendedName>
</protein>
<feature type="region of interest" description="Disordered" evidence="10">
    <location>
        <begin position="650"/>
        <end position="673"/>
    </location>
</feature>
<dbReference type="InterPro" id="IPR050315">
    <property type="entry name" value="FAD-oxidoreductase_2"/>
</dbReference>
<dbReference type="Pfam" id="PF03358">
    <property type="entry name" value="FMN_red"/>
    <property type="match status" value="1"/>
</dbReference>
<evidence type="ECO:0000256" key="3">
    <source>
        <dbReference type="ARBA" id="ARBA00008040"/>
    </source>
</evidence>
<dbReference type="InterPro" id="IPR003953">
    <property type="entry name" value="FAD-dep_OxRdtase_2_FAD-bd"/>
</dbReference>
<dbReference type="Proteomes" id="UP000051783">
    <property type="component" value="Unassembled WGS sequence"/>
</dbReference>
<dbReference type="InterPro" id="IPR036188">
    <property type="entry name" value="FAD/NAD-bd_sf"/>
</dbReference>
<comment type="caution">
    <text evidence="12">The sequence shown here is derived from an EMBL/GenBank/DDBJ whole genome shotgun (WGS) entry which is preliminary data.</text>
</comment>
<dbReference type="AlphaFoldDB" id="A0A0R2M3Q1"/>
<evidence type="ECO:0000256" key="5">
    <source>
        <dbReference type="ARBA" id="ARBA00015872"/>
    </source>
</evidence>
<dbReference type="Pfam" id="PF04205">
    <property type="entry name" value="FMN_bind"/>
    <property type="match status" value="1"/>
</dbReference>
<evidence type="ECO:0000256" key="8">
    <source>
        <dbReference type="ARBA" id="ARBA00023002"/>
    </source>
</evidence>
<dbReference type="InterPro" id="IPR027477">
    <property type="entry name" value="Succ_DH/fumarate_Rdtase_cat_sf"/>
</dbReference>
<name>A0A0R2M3Q1_9LACO</name>